<evidence type="ECO:0000313" key="6">
    <source>
        <dbReference type="EMBL" id="CAK9190574.1"/>
    </source>
</evidence>
<evidence type="ECO:0000256" key="4">
    <source>
        <dbReference type="ARBA" id="ARBA00025715"/>
    </source>
</evidence>
<proteinExistence type="inferred from homology"/>
<organism evidence="6 7">
    <name type="scientific">Sphagnum troendelagicum</name>
    <dbReference type="NCBI Taxonomy" id="128251"/>
    <lineage>
        <taxon>Eukaryota</taxon>
        <taxon>Viridiplantae</taxon>
        <taxon>Streptophyta</taxon>
        <taxon>Embryophyta</taxon>
        <taxon>Bryophyta</taxon>
        <taxon>Sphagnophytina</taxon>
        <taxon>Sphagnopsida</taxon>
        <taxon>Sphagnales</taxon>
        <taxon>Sphagnaceae</taxon>
        <taxon>Sphagnum</taxon>
    </lineage>
</organism>
<evidence type="ECO:0000313" key="7">
    <source>
        <dbReference type="Proteomes" id="UP001497512"/>
    </source>
</evidence>
<evidence type="ECO:0000256" key="2">
    <source>
        <dbReference type="ARBA" id="ARBA00023128"/>
    </source>
</evidence>
<dbReference type="PANTHER" id="PTHR13675:SF1">
    <property type="entry name" value="SUCCINATE DEHYDROGENASE ASSEMBLY FACTOR 1, MITOCHONDRIAL"/>
    <property type="match status" value="1"/>
</dbReference>
<evidence type="ECO:0000256" key="1">
    <source>
        <dbReference type="ARBA" id="ARBA00004305"/>
    </source>
</evidence>
<keyword evidence="3" id="KW-0143">Chaperone</keyword>
<dbReference type="InterPro" id="IPR008011">
    <property type="entry name" value="Complex1_LYR_dom"/>
</dbReference>
<protein>
    <recommendedName>
        <fullName evidence="5">Complex 1 LYR protein domain-containing protein</fullName>
    </recommendedName>
</protein>
<dbReference type="PANTHER" id="PTHR13675">
    <property type="entry name" value="LYR MOTIF-CONTAINING PROTEIN 2"/>
    <property type="match status" value="1"/>
</dbReference>
<dbReference type="Proteomes" id="UP001497512">
    <property type="component" value="Chromosome 1"/>
</dbReference>
<dbReference type="EMBL" id="OZ019893">
    <property type="protein sequence ID" value="CAK9190574.1"/>
    <property type="molecule type" value="Genomic_DNA"/>
</dbReference>
<dbReference type="CDD" id="cd20268">
    <property type="entry name" value="Complex1_LYR_SDHAF1_LYRM8"/>
    <property type="match status" value="1"/>
</dbReference>
<feature type="domain" description="Complex 1 LYR protein" evidence="5">
    <location>
        <begin position="9"/>
        <end position="67"/>
    </location>
</feature>
<accession>A0ABP0TAG1</accession>
<reference evidence="6 7" key="1">
    <citation type="submission" date="2024-02" db="EMBL/GenBank/DDBJ databases">
        <authorList>
            <consortium name="ELIXIR-Norway"/>
            <consortium name="Elixir Norway"/>
        </authorList>
    </citation>
    <scope>NUCLEOTIDE SEQUENCE [LARGE SCALE GENOMIC DNA]</scope>
</reference>
<sequence>MARLSGLQRQVLSLYRAFLRAARNKPSEARSQLEQFVAAEFRRNAIEVNKKDFQTIEYLLRRGNKQLLMLQGTDVNGFTFMEPRCVQQEMGDEINRNFGCEVQAGNSSTT</sequence>
<keyword evidence="7" id="KW-1185">Reference proteome</keyword>
<evidence type="ECO:0000259" key="5">
    <source>
        <dbReference type="Pfam" id="PF05347"/>
    </source>
</evidence>
<dbReference type="InterPro" id="IPR045295">
    <property type="entry name" value="Complex1_LYR_SDHAF1_LYRM8"/>
</dbReference>
<name>A0ABP0TAG1_9BRYO</name>
<comment type="subcellular location">
    <subcellularLocation>
        <location evidence="1">Mitochondrion matrix</location>
    </subcellularLocation>
</comment>
<keyword evidence="2" id="KW-0496">Mitochondrion</keyword>
<dbReference type="Pfam" id="PF05347">
    <property type="entry name" value="Complex1_LYR"/>
    <property type="match status" value="1"/>
</dbReference>
<gene>
    <name evidence="6" type="ORF">CSSPTR1EN2_LOCUS958</name>
</gene>
<comment type="similarity">
    <text evidence="4">Belongs to the complex I LYR family. SDHAF1 subfamily.</text>
</comment>
<evidence type="ECO:0000256" key="3">
    <source>
        <dbReference type="ARBA" id="ARBA00023186"/>
    </source>
</evidence>